<keyword evidence="2" id="KW-0547">Nucleotide-binding</keyword>
<evidence type="ECO:0000256" key="1">
    <source>
        <dbReference type="ARBA" id="ARBA00022448"/>
    </source>
</evidence>
<dbReference type="InterPro" id="IPR027417">
    <property type="entry name" value="P-loop_NTPase"/>
</dbReference>
<dbReference type="HOGENOM" id="CLU_000604_1_2_9"/>
<dbReference type="Proteomes" id="UP000003434">
    <property type="component" value="Unassembled WGS sequence"/>
</dbReference>
<dbReference type="Pfam" id="PF00005">
    <property type="entry name" value="ABC_tran"/>
    <property type="match status" value="1"/>
</dbReference>
<dbReference type="PROSITE" id="PS00211">
    <property type="entry name" value="ABC_TRANSPORTER_1"/>
    <property type="match status" value="1"/>
</dbReference>
<keyword evidence="4" id="KW-1133">Transmembrane helix</keyword>
<evidence type="ECO:0000256" key="4">
    <source>
        <dbReference type="SAM" id="Phobius"/>
    </source>
</evidence>
<dbReference type="Gene3D" id="3.40.50.300">
    <property type="entry name" value="P-loop containing nucleotide triphosphate hydrolases"/>
    <property type="match status" value="1"/>
</dbReference>
<evidence type="ECO:0000256" key="2">
    <source>
        <dbReference type="ARBA" id="ARBA00022741"/>
    </source>
</evidence>
<feature type="transmembrane region" description="Helical" evidence="4">
    <location>
        <begin position="70"/>
        <end position="91"/>
    </location>
</feature>
<keyword evidence="4" id="KW-0472">Membrane</keyword>
<keyword evidence="3 6" id="KW-0067">ATP-binding</keyword>
<evidence type="ECO:0000313" key="7">
    <source>
        <dbReference type="Proteomes" id="UP000003434"/>
    </source>
</evidence>
<dbReference type="PROSITE" id="PS50893">
    <property type="entry name" value="ABC_TRANSPORTER_2"/>
    <property type="match status" value="1"/>
</dbReference>
<dbReference type="PANTHER" id="PTHR42939:SF1">
    <property type="entry name" value="ABC TRANSPORTER ATP-BINDING PROTEIN ALBC-RELATED"/>
    <property type="match status" value="1"/>
</dbReference>
<dbReference type="InterPro" id="IPR003439">
    <property type="entry name" value="ABC_transporter-like_ATP-bd"/>
</dbReference>
<feature type="domain" description="ABC transporter" evidence="5">
    <location>
        <begin position="3"/>
        <end position="228"/>
    </location>
</feature>
<gene>
    <name evidence="6" type="ORF">HMPREF0381_1680</name>
</gene>
<keyword evidence="1" id="KW-0813">Transport</keyword>
<keyword evidence="4" id="KW-0812">Transmembrane</keyword>
<reference evidence="6 7" key="1">
    <citation type="submission" date="2010-12" db="EMBL/GenBank/DDBJ databases">
        <authorList>
            <person name="Muzny D."/>
            <person name="Qin X."/>
            <person name="Deng J."/>
            <person name="Jiang H."/>
            <person name="Liu Y."/>
            <person name="Qu J."/>
            <person name="Song X.-Z."/>
            <person name="Zhang L."/>
            <person name="Thornton R."/>
            <person name="Coyle M."/>
            <person name="Francisco L."/>
            <person name="Jackson L."/>
            <person name="Javaid M."/>
            <person name="Korchina V."/>
            <person name="Kovar C."/>
            <person name="Mata R."/>
            <person name="Mathew T."/>
            <person name="Ngo R."/>
            <person name="Nguyen L."/>
            <person name="Nguyen N."/>
            <person name="Okwuonu G."/>
            <person name="Ongeri F."/>
            <person name="Pham C."/>
            <person name="Simmons D."/>
            <person name="Wilczek-Boney K."/>
            <person name="Hale W."/>
            <person name="Jakkamsetti A."/>
            <person name="Pham P."/>
            <person name="Ruth R."/>
            <person name="San Lucas F."/>
            <person name="Warren J."/>
            <person name="Zhang J."/>
            <person name="Zhao Z."/>
            <person name="Zhou C."/>
            <person name="Zhu D."/>
            <person name="Lee S."/>
            <person name="Bess C."/>
            <person name="Blankenburg K."/>
            <person name="Forbes L."/>
            <person name="Fu Q."/>
            <person name="Gubbala S."/>
            <person name="Hirani K."/>
            <person name="Jayaseelan J.C."/>
            <person name="Lara F."/>
            <person name="Munidasa M."/>
            <person name="Palculict T."/>
            <person name="Patil S."/>
            <person name="Pu L.-L."/>
            <person name="Saada N."/>
            <person name="Tang L."/>
            <person name="Weissenberger G."/>
            <person name="Zhu Y."/>
            <person name="Hemphill L."/>
            <person name="Shang Y."/>
            <person name="Youmans B."/>
            <person name="Ayvaz T."/>
            <person name="Ross M."/>
            <person name="Santibanez J."/>
            <person name="Aqrawi P."/>
            <person name="Gross S."/>
            <person name="Joshi V."/>
            <person name="Fowler G."/>
            <person name="Nazareth L."/>
            <person name="Reid J."/>
            <person name="Worley K."/>
            <person name="Petrosino J."/>
            <person name="Highlander S."/>
            <person name="Gibbs R."/>
        </authorList>
    </citation>
    <scope>NUCLEOTIDE SEQUENCE [LARGE SCALE GENOMIC DNA]</scope>
    <source>
        <strain evidence="6 7">DSM 3986</strain>
    </source>
</reference>
<dbReference type="GO" id="GO:0005524">
    <property type="term" value="F:ATP binding"/>
    <property type="evidence" value="ECO:0007669"/>
    <property type="project" value="UniProtKB-KW"/>
</dbReference>
<dbReference type="InterPro" id="IPR017871">
    <property type="entry name" value="ABC_transporter-like_CS"/>
</dbReference>
<dbReference type="RefSeq" id="WP_008751445.1">
    <property type="nucleotide sequence ID" value="NZ_GL622296.1"/>
</dbReference>
<accession>E6LNZ5</accession>
<dbReference type="GO" id="GO:0016887">
    <property type="term" value="F:ATP hydrolysis activity"/>
    <property type="evidence" value="ECO:0007669"/>
    <property type="project" value="InterPro"/>
</dbReference>
<evidence type="ECO:0000256" key="3">
    <source>
        <dbReference type="ARBA" id="ARBA00022840"/>
    </source>
</evidence>
<dbReference type="eggNOG" id="COG1131">
    <property type="taxonomic scope" value="Bacteria"/>
</dbReference>
<dbReference type="PANTHER" id="PTHR42939">
    <property type="entry name" value="ABC TRANSPORTER ATP-BINDING PROTEIN ALBC-RELATED"/>
    <property type="match status" value="1"/>
</dbReference>
<dbReference type="EMBL" id="AEPW01000071">
    <property type="protein sequence ID" value="EFU76436.1"/>
    <property type="molecule type" value="Genomic_DNA"/>
</dbReference>
<proteinExistence type="predicted"/>
<evidence type="ECO:0000259" key="5">
    <source>
        <dbReference type="PROSITE" id="PS50893"/>
    </source>
</evidence>
<dbReference type="SMART" id="SM00382">
    <property type="entry name" value="AAA"/>
    <property type="match status" value="1"/>
</dbReference>
<dbReference type="AlphaFoldDB" id="E6LNZ5"/>
<organism evidence="6 7">
    <name type="scientific">Lachnoanaerobaculum saburreum DSM 3986</name>
    <dbReference type="NCBI Taxonomy" id="887325"/>
    <lineage>
        <taxon>Bacteria</taxon>
        <taxon>Bacillati</taxon>
        <taxon>Bacillota</taxon>
        <taxon>Clostridia</taxon>
        <taxon>Lachnospirales</taxon>
        <taxon>Lachnospiraceae</taxon>
        <taxon>Lachnoanaerobaculum</taxon>
    </lineage>
</organism>
<sequence>MNLTLNNVEMQYGNKKVLNGIDMDLAPGIYGLLGANGAGKTTLFKVISGYATKYKGEIHYPASKKRAKEVLIGILPQVFVGYPLMTVYEFLMYMGRIKSGFNRAGIEEDVLNNMEVFGLKELRNKKLKSLSGGQLRRVGLAQAFLLNPKIILLDEPTTGLDPTERIRLKNYLSNISKTQIIIISTHIVSDLEYLANKIFIIKSGYIIASGNESELINDCEGSVWEVPIHDRDTEYSIKNELVSMIHEDRGVTVARVINRKKISKEARLVKPTLNDAYLYYFNGDQL</sequence>
<protein>
    <submittedName>
        <fullName evidence="6">ABC transporter, ATP-binding protein</fullName>
    </submittedName>
</protein>
<name>E6LNZ5_9FIRM</name>
<dbReference type="InterPro" id="IPR003593">
    <property type="entry name" value="AAA+_ATPase"/>
</dbReference>
<dbReference type="SUPFAM" id="SSF52540">
    <property type="entry name" value="P-loop containing nucleoside triphosphate hydrolases"/>
    <property type="match status" value="1"/>
</dbReference>
<comment type="caution">
    <text evidence="6">The sequence shown here is derived from an EMBL/GenBank/DDBJ whole genome shotgun (WGS) entry which is preliminary data.</text>
</comment>
<evidence type="ECO:0000313" key="6">
    <source>
        <dbReference type="EMBL" id="EFU76436.1"/>
    </source>
</evidence>
<dbReference type="InterPro" id="IPR051782">
    <property type="entry name" value="ABC_Transporter_VariousFunc"/>
</dbReference>